<proteinExistence type="predicted"/>
<reference evidence="2" key="1">
    <citation type="submission" date="2025-08" db="UniProtKB">
        <authorList>
            <consortium name="RefSeq"/>
        </authorList>
    </citation>
    <scope>IDENTIFICATION</scope>
    <source>
        <tissue evidence="2">Whole organism</tissue>
    </source>
</reference>
<gene>
    <name evidence="2" type="primary">LOC127748795</name>
</gene>
<accession>A0A9C6U1I5</accession>
<sequence length="697" mass="79582">MLNSFLDVLKSKFTSKCGPDDALSQEQILDVIEDLKDQSLFEGLKSFENYKDYLHTEGGLVEPIKIVTYQKEVLKGDTIQLVDVDYGYVVPFLPALGKILEQPEVLHCVNNPQPTTEGVFKSPLDGYVYQNHPVVREHPKALAIQLYLDGVEHTDSASSKSGEHGLTYIYWNLLNIYPELRSTTKATSLYAVVKTSVLKKYGLSRFLQDFVAGINALSSTGVVFETINGEPFFGIFLFSSGDNPASANLGGFKESHFANLLCRQCLVTKDDLYRIFEESQLPMRTKASHDLHVTEIEEYRTNRPPVGEDPSVKYGVNERSVLMDINLCDITKCLPQDLMHDIILGTLKQEIWLLLHHVIVEKKALPISVINLRIQQYSKFCGVNKPSPLKMSYLEEGGSLRGTAAETLNLAQILPFVLRKKNFLTRQLESVCNPRNLDCYILRLRLLDYLMSEEFTVGDVNKLRILLREHHLLFQELYPGHNIPKFHYELHIPTHILLYGPPRQQWCFRFEAKHAFFKRLWRITRCLKNHSYTLSMRHQTWQASLMLLSKKGATGPFLSSAVLCGASVQVNLGTCKHRVLLENAFPEAGINENVLQHTFAKVHGEKYCKKSAIITSFDPLPSFGQIVEVYSFLNEVVFVYKTLTRIQYVKELNAFKVQFTRDSNLIFSSRMPYRHTLPFFRAVGANFIIVPCKYFDV</sequence>
<organism evidence="1 2">
    <name type="scientific">Frankliniella occidentalis</name>
    <name type="common">Western flower thrips</name>
    <name type="synonym">Euthrips occidentalis</name>
    <dbReference type="NCBI Taxonomy" id="133901"/>
    <lineage>
        <taxon>Eukaryota</taxon>
        <taxon>Metazoa</taxon>
        <taxon>Ecdysozoa</taxon>
        <taxon>Arthropoda</taxon>
        <taxon>Hexapoda</taxon>
        <taxon>Insecta</taxon>
        <taxon>Pterygota</taxon>
        <taxon>Neoptera</taxon>
        <taxon>Paraneoptera</taxon>
        <taxon>Thysanoptera</taxon>
        <taxon>Terebrantia</taxon>
        <taxon>Thripoidea</taxon>
        <taxon>Thripidae</taxon>
        <taxon>Frankliniella</taxon>
    </lineage>
</organism>
<name>A0A9C6U1I5_FRAOC</name>
<dbReference type="Proteomes" id="UP000504606">
    <property type="component" value="Unplaced"/>
</dbReference>
<evidence type="ECO:0000313" key="1">
    <source>
        <dbReference type="Proteomes" id="UP000504606"/>
    </source>
</evidence>
<evidence type="ECO:0000313" key="2">
    <source>
        <dbReference type="RefSeq" id="XP_052119638.1"/>
    </source>
</evidence>
<protein>
    <submittedName>
        <fullName evidence="2">Uncharacterized protein LOC127748795 isoform X2</fullName>
    </submittedName>
</protein>
<dbReference type="AlphaFoldDB" id="A0A9C6U1I5"/>
<dbReference type="RefSeq" id="XP_052119638.1">
    <property type="nucleotide sequence ID" value="XM_052263678.1"/>
</dbReference>
<dbReference type="GeneID" id="127748795"/>
<keyword evidence="1" id="KW-1185">Reference proteome</keyword>